<evidence type="ECO:0000313" key="2">
    <source>
        <dbReference type="EMBL" id="GLX78545.1"/>
    </source>
</evidence>
<dbReference type="Proteomes" id="UP001157186">
    <property type="component" value="Unassembled WGS sequence"/>
</dbReference>
<gene>
    <name evidence="2" type="ORF">tinsulaeT_18850</name>
</gene>
<proteinExistence type="predicted"/>
<reference evidence="2 3" key="1">
    <citation type="submission" date="2023-03" db="EMBL/GenBank/DDBJ databases">
        <title>Draft genome sequence of Thalassotalea insulae KCTC 62186T.</title>
        <authorList>
            <person name="Sawabe T."/>
        </authorList>
    </citation>
    <scope>NUCLEOTIDE SEQUENCE [LARGE SCALE GENOMIC DNA]</scope>
    <source>
        <strain evidence="2 3">KCTC 62186</strain>
    </source>
</reference>
<evidence type="ECO:0008006" key="4">
    <source>
        <dbReference type="Google" id="ProtNLM"/>
    </source>
</evidence>
<accession>A0ABQ6GV64</accession>
<evidence type="ECO:0000256" key="1">
    <source>
        <dbReference type="SAM" id="SignalP"/>
    </source>
</evidence>
<dbReference type="Gene3D" id="3.10.450.50">
    <property type="match status" value="1"/>
</dbReference>
<sequence length="144" mass="16481">MRIFTLLCALLSVSAMAQTQYFGDKSQRAAVEQAVNYYLEGSLLGDPKVIAQAFHPNAKVQGIRDGQHKVYDMKTFLGFFSTDKPRKHTTKIVSVDIENNAASVRAEWDMGSWKYVDYLSLLKQNEQWKIVNKIYTVVQKDQKK</sequence>
<dbReference type="Pfam" id="PF12893">
    <property type="entry name" value="Lumazine_bd_2"/>
    <property type="match status" value="1"/>
</dbReference>
<dbReference type="EMBL" id="BSST01000001">
    <property type="protein sequence ID" value="GLX78545.1"/>
    <property type="molecule type" value="Genomic_DNA"/>
</dbReference>
<keyword evidence="3" id="KW-1185">Reference proteome</keyword>
<dbReference type="InterPro" id="IPR032710">
    <property type="entry name" value="NTF2-like_dom_sf"/>
</dbReference>
<name>A0ABQ6GV64_9GAMM</name>
<keyword evidence="1" id="KW-0732">Signal</keyword>
<comment type="caution">
    <text evidence="2">The sequence shown here is derived from an EMBL/GenBank/DDBJ whole genome shotgun (WGS) entry which is preliminary data.</text>
</comment>
<evidence type="ECO:0000313" key="3">
    <source>
        <dbReference type="Proteomes" id="UP001157186"/>
    </source>
</evidence>
<feature type="chain" id="PRO_5046224386" description="Lumazine-binding protein" evidence="1">
    <location>
        <begin position="18"/>
        <end position="144"/>
    </location>
</feature>
<dbReference type="InterPro" id="IPR039437">
    <property type="entry name" value="FrzH/put_lumazine-bd"/>
</dbReference>
<organism evidence="2 3">
    <name type="scientific">Thalassotalea insulae</name>
    <dbReference type="NCBI Taxonomy" id="2056778"/>
    <lineage>
        <taxon>Bacteria</taxon>
        <taxon>Pseudomonadati</taxon>
        <taxon>Pseudomonadota</taxon>
        <taxon>Gammaproteobacteria</taxon>
        <taxon>Alteromonadales</taxon>
        <taxon>Colwelliaceae</taxon>
        <taxon>Thalassotalea</taxon>
    </lineage>
</organism>
<dbReference type="SUPFAM" id="SSF54427">
    <property type="entry name" value="NTF2-like"/>
    <property type="match status" value="1"/>
</dbReference>
<feature type="signal peptide" evidence="1">
    <location>
        <begin position="1"/>
        <end position="17"/>
    </location>
</feature>
<protein>
    <recommendedName>
        <fullName evidence="4">Lumazine-binding protein</fullName>
    </recommendedName>
</protein>